<dbReference type="EMBL" id="JAEHOE010000092">
    <property type="protein sequence ID" value="KAG2487810.1"/>
    <property type="molecule type" value="Genomic_DNA"/>
</dbReference>
<sequence length="197" mass="22471">MPKATKAAKTNRVDPYHVFYEGLKEKATSLGRKEDCILVLEDFFEDTLTQEQVESIKTIITPKPVMPRFKKVLGELQSVGDMGCIRSVGSYESLEGQDIIKKHLRAIDRLIKANNYPETYSYCVALLWAVTVEDFWYSDTEDDKSVVKIFHKIQQHWKALWELPPVLLGGPDPQDRAVVEGLIEDLQDNIETASIEL</sequence>
<dbReference type="Proteomes" id="UP000612055">
    <property type="component" value="Unassembled WGS sequence"/>
</dbReference>
<dbReference type="AlphaFoldDB" id="A0A836BT07"/>
<proteinExistence type="predicted"/>
<protein>
    <submittedName>
        <fullName evidence="1">Uncharacterized protein</fullName>
    </submittedName>
</protein>
<comment type="caution">
    <text evidence="1">The sequence shown here is derived from an EMBL/GenBank/DDBJ whole genome shotgun (WGS) entry which is preliminary data.</text>
</comment>
<evidence type="ECO:0000313" key="1">
    <source>
        <dbReference type="EMBL" id="KAG2487810.1"/>
    </source>
</evidence>
<evidence type="ECO:0000313" key="2">
    <source>
        <dbReference type="Proteomes" id="UP000612055"/>
    </source>
</evidence>
<accession>A0A836BT07</accession>
<reference evidence="1" key="1">
    <citation type="journal article" date="2020" name="bioRxiv">
        <title>Comparative genomics of Chlamydomonas.</title>
        <authorList>
            <person name="Craig R.J."/>
            <person name="Hasan A.R."/>
            <person name="Ness R.W."/>
            <person name="Keightley P.D."/>
        </authorList>
    </citation>
    <scope>NUCLEOTIDE SEQUENCE</scope>
    <source>
        <strain evidence="1">CCAP 11/70</strain>
    </source>
</reference>
<gene>
    <name evidence="1" type="ORF">HYH03_013654</name>
</gene>
<organism evidence="1 2">
    <name type="scientific">Edaphochlamys debaryana</name>
    <dbReference type="NCBI Taxonomy" id="47281"/>
    <lineage>
        <taxon>Eukaryota</taxon>
        <taxon>Viridiplantae</taxon>
        <taxon>Chlorophyta</taxon>
        <taxon>core chlorophytes</taxon>
        <taxon>Chlorophyceae</taxon>
        <taxon>CS clade</taxon>
        <taxon>Chlamydomonadales</taxon>
        <taxon>Chlamydomonadales incertae sedis</taxon>
        <taxon>Edaphochlamys</taxon>
    </lineage>
</organism>
<keyword evidence="2" id="KW-1185">Reference proteome</keyword>
<name>A0A836BT07_9CHLO</name>